<dbReference type="AlphaFoldDB" id="A0A1I4UI95"/>
<reference evidence="2" key="1">
    <citation type="submission" date="2016-10" db="EMBL/GenBank/DDBJ databases">
        <authorList>
            <person name="Varghese N."/>
            <person name="Submissions S."/>
        </authorList>
    </citation>
    <scope>NUCLEOTIDE SEQUENCE [LARGE SCALE GENOMIC DNA]</scope>
    <source>
        <strain evidence="2">Nm44</strain>
    </source>
</reference>
<protein>
    <submittedName>
        <fullName evidence="1">Uncharacterized protein</fullName>
    </submittedName>
</protein>
<evidence type="ECO:0000313" key="1">
    <source>
        <dbReference type="EMBL" id="SFM88719.1"/>
    </source>
</evidence>
<keyword evidence="2" id="KW-1185">Reference proteome</keyword>
<accession>A0A1I4UI95</accession>
<sequence length="90" mass="10088">MSSLRRDVASDTGCCNSRCFHDKQSDQHTVCTYPDNLYRFQGNIELTFNFRAPIDSYFVIAYLTTGGYGERYLKEGSAHALYAAAQAANC</sequence>
<dbReference type="EMBL" id="FOUB01000065">
    <property type="protein sequence ID" value="SFM88719.1"/>
    <property type="molecule type" value="Genomic_DNA"/>
</dbReference>
<dbReference type="Proteomes" id="UP000183287">
    <property type="component" value="Unassembled WGS sequence"/>
</dbReference>
<gene>
    <name evidence="1" type="ORF">SAMN05421863_106516</name>
</gene>
<evidence type="ECO:0000313" key="2">
    <source>
        <dbReference type="Proteomes" id="UP000183287"/>
    </source>
</evidence>
<organism evidence="1 2">
    <name type="scientific">Nitrosomonas communis</name>
    <dbReference type="NCBI Taxonomy" id="44574"/>
    <lineage>
        <taxon>Bacteria</taxon>
        <taxon>Pseudomonadati</taxon>
        <taxon>Pseudomonadota</taxon>
        <taxon>Betaproteobacteria</taxon>
        <taxon>Nitrosomonadales</taxon>
        <taxon>Nitrosomonadaceae</taxon>
        <taxon>Nitrosomonas</taxon>
    </lineage>
</organism>
<name>A0A1I4UI95_9PROT</name>
<proteinExistence type="predicted"/>